<name>A0A7Y0FXX4_9HYPH</name>
<dbReference type="SUPFAM" id="SSF54427">
    <property type="entry name" value="NTF2-like"/>
    <property type="match status" value="1"/>
</dbReference>
<organism evidence="2 3">
    <name type="scientific">Rhizobium terricola</name>
    <dbReference type="NCBI Taxonomy" id="2728849"/>
    <lineage>
        <taxon>Bacteria</taxon>
        <taxon>Pseudomonadati</taxon>
        <taxon>Pseudomonadota</taxon>
        <taxon>Alphaproteobacteria</taxon>
        <taxon>Hyphomicrobiales</taxon>
        <taxon>Rhizobiaceae</taxon>
        <taxon>Rhizobium/Agrobacterium group</taxon>
        <taxon>Rhizobium</taxon>
    </lineage>
</organism>
<proteinExistence type="predicted"/>
<dbReference type="Proteomes" id="UP000541470">
    <property type="component" value="Unassembled WGS sequence"/>
</dbReference>
<evidence type="ECO:0000259" key="1">
    <source>
        <dbReference type="Pfam" id="PF13474"/>
    </source>
</evidence>
<comment type="caution">
    <text evidence="2">The sequence shown here is derived from an EMBL/GenBank/DDBJ whole genome shotgun (WGS) entry which is preliminary data.</text>
</comment>
<dbReference type="RefSeq" id="WP_169594920.1">
    <property type="nucleotide sequence ID" value="NZ_JABBGK010000006.1"/>
</dbReference>
<evidence type="ECO:0000313" key="3">
    <source>
        <dbReference type="Proteomes" id="UP000541470"/>
    </source>
</evidence>
<evidence type="ECO:0000313" key="2">
    <source>
        <dbReference type="EMBL" id="NML76396.1"/>
    </source>
</evidence>
<dbReference type="Pfam" id="PF13474">
    <property type="entry name" value="SnoaL_3"/>
    <property type="match status" value="1"/>
</dbReference>
<reference evidence="2 3" key="1">
    <citation type="submission" date="2020-04" db="EMBL/GenBank/DDBJ databases">
        <title>Rhizobium sp. S-51 isolated from soil.</title>
        <authorList>
            <person name="Dahal R.H."/>
        </authorList>
    </citation>
    <scope>NUCLEOTIDE SEQUENCE [LARGE SCALE GENOMIC DNA]</scope>
    <source>
        <strain evidence="2 3">S-51</strain>
    </source>
</reference>
<accession>A0A7Y0FXX4</accession>
<dbReference type="Gene3D" id="3.10.450.50">
    <property type="match status" value="1"/>
</dbReference>
<dbReference type="EMBL" id="JABBGK010000006">
    <property type="protein sequence ID" value="NML76396.1"/>
    <property type="molecule type" value="Genomic_DNA"/>
</dbReference>
<sequence>MTDTRTAVLAAADALVAAFGRHDTKAYFDAFSPEATFIFYNLDRTLASRAEYEAEWALWETRDGFAVRACRSTGRNVQIVGDVAIFTHAVETDLSIGGEAMTNRERETIVFARQADDRWLAVHEHLSAAA</sequence>
<feature type="domain" description="SnoaL-like" evidence="1">
    <location>
        <begin position="8"/>
        <end position="129"/>
    </location>
</feature>
<protein>
    <submittedName>
        <fullName evidence="2">Nuclear transport factor 2 family protein</fullName>
    </submittedName>
</protein>
<gene>
    <name evidence="2" type="ORF">HHL25_19880</name>
</gene>
<keyword evidence="3" id="KW-1185">Reference proteome</keyword>
<dbReference type="AlphaFoldDB" id="A0A7Y0FXX4"/>
<dbReference type="InterPro" id="IPR037401">
    <property type="entry name" value="SnoaL-like"/>
</dbReference>
<dbReference type="InterPro" id="IPR032710">
    <property type="entry name" value="NTF2-like_dom_sf"/>
</dbReference>